<keyword evidence="6 8" id="KW-0012">Acyltransferase</keyword>
<dbReference type="Proteomes" id="UP000431092">
    <property type="component" value="Unassembled WGS sequence"/>
</dbReference>
<evidence type="ECO:0000313" key="10">
    <source>
        <dbReference type="EMBL" id="MTB71673.1"/>
    </source>
</evidence>
<comment type="pathway">
    <text evidence="8">Amino-acid biosynthesis; L-methionine biosynthesis via de novo pathway; O-acetyl-L-homoserine from L-homoserine: step 1/1.</text>
</comment>
<comment type="catalytic activity">
    <reaction evidence="7 8">
        <text>L-homoserine + acetyl-CoA = O-acetyl-L-homoserine + CoA</text>
        <dbReference type="Rhea" id="RHEA:13701"/>
        <dbReference type="ChEBI" id="CHEBI:57287"/>
        <dbReference type="ChEBI" id="CHEBI:57288"/>
        <dbReference type="ChEBI" id="CHEBI:57476"/>
        <dbReference type="ChEBI" id="CHEBI:57716"/>
        <dbReference type="EC" id="2.3.1.31"/>
    </reaction>
</comment>
<feature type="active site" evidence="8">
    <location>
        <position position="237"/>
    </location>
</feature>
<feature type="site" description="Important for substrate specificity" evidence="8">
    <location>
        <position position="192"/>
    </location>
</feature>
<dbReference type="InterPro" id="IPR029062">
    <property type="entry name" value="Class_I_gatase-like"/>
</dbReference>
<name>A0A6I3IG95_9MICO</name>
<evidence type="ECO:0000256" key="8">
    <source>
        <dbReference type="HAMAP-Rule" id="MF_00295"/>
    </source>
</evidence>
<feature type="binding site" evidence="8">
    <location>
        <position position="249"/>
    </location>
    <ligand>
        <name>substrate</name>
    </ligand>
</feature>
<dbReference type="SUPFAM" id="SSF52317">
    <property type="entry name" value="Class I glutamine amidotransferase-like"/>
    <property type="match status" value="1"/>
</dbReference>
<accession>A0A6I3IG95</accession>
<proteinExistence type="inferred from homology"/>
<organism evidence="10 11">
    <name type="scientific">Arsenicicoccus cauae</name>
    <dbReference type="NCBI Taxonomy" id="2663847"/>
    <lineage>
        <taxon>Bacteria</taxon>
        <taxon>Bacillati</taxon>
        <taxon>Actinomycetota</taxon>
        <taxon>Actinomycetes</taxon>
        <taxon>Micrococcales</taxon>
        <taxon>Intrasporangiaceae</taxon>
        <taxon>Arsenicicoccus</taxon>
    </lineage>
</organism>
<dbReference type="UniPathway" id="UPA00051">
    <property type="reaction ID" value="UER00074"/>
</dbReference>
<dbReference type="InterPro" id="IPR033752">
    <property type="entry name" value="MetA_family"/>
</dbReference>
<comment type="caution">
    <text evidence="10">The sequence shown here is derived from an EMBL/GenBank/DDBJ whole genome shotgun (WGS) entry which is preliminary data.</text>
</comment>
<feature type="binding site" evidence="8">
    <location>
        <position position="192"/>
    </location>
    <ligand>
        <name>substrate</name>
    </ligand>
</feature>
<dbReference type="GO" id="GO:0019281">
    <property type="term" value="P:L-methionine biosynthetic process from homoserine via O-succinyl-L-homoserine and cystathionine"/>
    <property type="evidence" value="ECO:0007669"/>
    <property type="project" value="InterPro"/>
</dbReference>
<evidence type="ECO:0000256" key="4">
    <source>
        <dbReference type="ARBA" id="ARBA00022679"/>
    </source>
</evidence>
<dbReference type="PANTHER" id="PTHR20919">
    <property type="entry name" value="HOMOSERINE O-SUCCINYLTRANSFERASE"/>
    <property type="match status" value="1"/>
</dbReference>
<comment type="caution">
    <text evidence="8">Lacks conserved residue(s) required for the propagation of feature annotation.</text>
</comment>
<reference evidence="10 11" key="1">
    <citation type="submission" date="2019-11" db="EMBL/GenBank/DDBJ databases">
        <title>Whole genome sequencing identifies a novel species of the genus Arsenicicoccus isolated from human blood.</title>
        <authorList>
            <person name="Jeong J.H."/>
            <person name="Kweon O.J."/>
            <person name="Kim H.R."/>
            <person name="Kim T.-H."/>
            <person name="Ha S.-M."/>
            <person name="Lee M.-K."/>
        </authorList>
    </citation>
    <scope>NUCLEOTIDE SEQUENCE [LARGE SCALE GENOMIC DNA]</scope>
    <source>
        <strain evidence="10 11">MKL-02</strain>
    </source>
</reference>
<comment type="function">
    <text evidence="8">Transfers an acetyl group from acetyl-CoA to L-homoserine, forming acetyl-L-homoserine.</text>
</comment>
<dbReference type="PIRSF" id="PIRSF000450">
    <property type="entry name" value="H_ser_succinyltr"/>
    <property type="match status" value="1"/>
</dbReference>
<dbReference type="GO" id="GO:0004414">
    <property type="term" value="F:homoserine O-acetyltransferase activity"/>
    <property type="evidence" value="ECO:0007669"/>
    <property type="project" value="UniProtKB-EC"/>
</dbReference>
<dbReference type="EMBL" id="WLVL01000023">
    <property type="protein sequence ID" value="MTB71673.1"/>
    <property type="molecule type" value="Genomic_DNA"/>
</dbReference>
<evidence type="ECO:0000256" key="6">
    <source>
        <dbReference type="ARBA" id="ARBA00023315"/>
    </source>
</evidence>
<keyword evidence="5 8" id="KW-0486">Methionine biosynthesis</keyword>
<evidence type="ECO:0000256" key="7">
    <source>
        <dbReference type="ARBA" id="ARBA00049043"/>
    </source>
</evidence>
<comment type="similarity">
    <text evidence="8">Belongs to the MetA family.</text>
</comment>
<dbReference type="NCBIfam" id="TIGR01001">
    <property type="entry name" value="metA"/>
    <property type="match status" value="1"/>
</dbReference>
<dbReference type="EC" id="2.3.1.31" evidence="8"/>
<dbReference type="InterPro" id="IPR005697">
    <property type="entry name" value="HST_MetA"/>
</dbReference>
<feature type="active site" description="Acyl-thioester intermediate" evidence="8 9">
    <location>
        <position position="142"/>
    </location>
</feature>
<dbReference type="CDD" id="cd03131">
    <property type="entry name" value="GATase1_HTS"/>
    <property type="match status" value="1"/>
</dbReference>
<dbReference type="GO" id="GO:0005737">
    <property type="term" value="C:cytoplasm"/>
    <property type="evidence" value="ECO:0007669"/>
    <property type="project" value="UniProtKB-SubCell"/>
</dbReference>
<dbReference type="RefSeq" id="WP_154592993.1">
    <property type="nucleotide sequence ID" value="NZ_WLVL01000023.1"/>
</dbReference>
<evidence type="ECO:0000313" key="11">
    <source>
        <dbReference type="Proteomes" id="UP000431092"/>
    </source>
</evidence>
<evidence type="ECO:0000256" key="1">
    <source>
        <dbReference type="ARBA" id="ARBA00004496"/>
    </source>
</evidence>
<gene>
    <name evidence="10" type="primary">metA</name>
    <name evidence="8" type="synonym">metAA</name>
    <name evidence="10" type="ORF">GGG17_06760</name>
</gene>
<feature type="site" description="Important for acyl-CoA specificity" evidence="8">
    <location>
        <position position="111"/>
    </location>
</feature>
<feature type="active site" description="Proton acceptor" evidence="8">
    <location>
        <position position="235"/>
    </location>
</feature>
<keyword evidence="2 8" id="KW-0963">Cytoplasm</keyword>
<dbReference type="AlphaFoldDB" id="A0A6I3IG95"/>
<dbReference type="Pfam" id="PF04204">
    <property type="entry name" value="HTS"/>
    <property type="match status" value="1"/>
</dbReference>
<protein>
    <recommendedName>
        <fullName evidence="8">Homoserine O-acetyltransferase</fullName>
        <shortName evidence="8">HAT</shortName>
        <ecNumber evidence="8">2.3.1.31</ecNumber>
    </recommendedName>
    <alternativeName>
        <fullName evidence="8">Homoserine transacetylase</fullName>
        <shortName evidence="8">HTA</shortName>
    </alternativeName>
</protein>
<dbReference type="HAMAP" id="MF_00295">
    <property type="entry name" value="MetA_acyltransf"/>
    <property type="match status" value="1"/>
</dbReference>
<keyword evidence="4 8" id="KW-0808">Transferase</keyword>
<dbReference type="FunFam" id="3.40.50.880:FF:000004">
    <property type="entry name" value="Homoserine O-succinyltransferase"/>
    <property type="match status" value="1"/>
</dbReference>
<comment type="subcellular location">
    <subcellularLocation>
        <location evidence="1 8">Cytoplasm</location>
    </subcellularLocation>
</comment>
<evidence type="ECO:0000256" key="5">
    <source>
        <dbReference type="ARBA" id="ARBA00023167"/>
    </source>
</evidence>
<dbReference type="PANTHER" id="PTHR20919:SF0">
    <property type="entry name" value="HOMOSERINE O-SUCCINYLTRANSFERASE"/>
    <property type="match status" value="1"/>
</dbReference>
<keyword evidence="3 8" id="KW-0028">Amino-acid biosynthesis</keyword>
<evidence type="ECO:0000256" key="3">
    <source>
        <dbReference type="ARBA" id="ARBA00022605"/>
    </source>
</evidence>
<sequence>MPVNVPRALPARRTLESENVFVMSSERAGHQDIRPLRIAIVNLMPTKIVTETQLLRLLANSPLQVEITLVRMCSHESRNTSTEHLDTFYRTFEQIRDERFDGLVITGAPVEKLPFEAVDYWDELCAILDWSADHVYSTMHVCWGAQAGLYRHYDIGKVELPDKMFGVFEHRVLDPRARIVSGYDETFTAPHSRHTGTPLEEVQAHPQLQVLATSETAGLYLAQSRDGRQLFVTGHPEYEADTLALEYHRDASKGLPIEVPVGYFPDDDPTQPPRVTWRSHAFLLYANWLNYYVYQRTPYDLAEMQRAARRADSYVI</sequence>
<evidence type="ECO:0000256" key="9">
    <source>
        <dbReference type="PIRSR" id="PIRSR000450-1"/>
    </source>
</evidence>
<evidence type="ECO:0000256" key="2">
    <source>
        <dbReference type="ARBA" id="ARBA00022490"/>
    </source>
</evidence>
<feature type="binding site" evidence="8">
    <location>
        <position position="163"/>
    </location>
    <ligand>
        <name>substrate</name>
    </ligand>
</feature>
<keyword evidence="11" id="KW-1185">Reference proteome</keyword>
<dbReference type="GO" id="GO:0008899">
    <property type="term" value="F:homoserine O-succinyltransferase activity"/>
    <property type="evidence" value="ECO:0007669"/>
    <property type="project" value="UniProtKB-UniRule"/>
</dbReference>
<dbReference type="Gene3D" id="3.40.50.880">
    <property type="match status" value="1"/>
</dbReference>